<dbReference type="InterPro" id="IPR051213">
    <property type="entry name" value="START_lipid_transfer"/>
</dbReference>
<dbReference type="Gene3D" id="3.30.530.20">
    <property type="match status" value="1"/>
</dbReference>
<dbReference type="InterPro" id="IPR023393">
    <property type="entry name" value="START-like_dom_sf"/>
</dbReference>
<name>A0A0S4THH3_CRYHO</name>
<dbReference type="EMBL" id="JTAI01000007">
    <property type="protein sequence ID" value="PPS97721.1"/>
    <property type="molecule type" value="Genomic_DNA"/>
</dbReference>
<protein>
    <submittedName>
        <fullName evidence="4">Calycin/START domain containing protein</fullName>
    </submittedName>
</protein>
<dbReference type="Proteomes" id="UP001429100">
    <property type="component" value="Unassembled WGS sequence"/>
</dbReference>
<dbReference type="VEuPathDB" id="CryptoDB:Chro.60168"/>
<dbReference type="Proteomes" id="UP000199752">
    <property type="component" value="Chromosome 6"/>
</dbReference>
<feature type="transmembrane region" description="Helical" evidence="1">
    <location>
        <begin position="377"/>
        <end position="395"/>
    </location>
</feature>
<dbReference type="PROSITE" id="PS50848">
    <property type="entry name" value="START"/>
    <property type="match status" value="1"/>
</dbReference>
<evidence type="ECO:0000313" key="4">
    <source>
        <dbReference type="EMBL" id="PPS97721.1"/>
    </source>
</evidence>
<organism evidence="3">
    <name type="scientific">Cryptosporidium hominis</name>
    <dbReference type="NCBI Taxonomy" id="237895"/>
    <lineage>
        <taxon>Eukaryota</taxon>
        <taxon>Sar</taxon>
        <taxon>Alveolata</taxon>
        <taxon>Apicomplexa</taxon>
        <taxon>Conoidasida</taxon>
        <taxon>Coccidia</taxon>
        <taxon>Eucoccidiorida</taxon>
        <taxon>Eimeriorina</taxon>
        <taxon>Cryptosporidiidae</taxon>
        <taxon>Cryptosporidium</taxon>
    </lineage>
</organism>
<gene>
    <name evidence="3" type="ORF">CHUDEA6_1340</name>
    <name evidence="4" type="ORF">GY17_00000135</name>
</gene>
<dbReference type="VEuPathDB" id="CryptoDB:ChTU502y2012_406g0400"/>
<dbReference type="CDD" id="cd00177">
    <property type="entry name" value="START"/>
    <property type="match status" value="1"/>
</dbReference>
<feature type="transmembrane region" description="Helical" evidence="1">
    <location>
        <begin position="407"/>
        <end position="424"/>
    </location>
</feature>
<sequence length="1205" mass="141379">MDLGKYFSGFFTHSLTRSVNENQGSFEDRESHFLLVLKRNSDGDKIYKGLKETNEFNIYELTDLNSPRNLIYLVISLRFTNEKISIKAEELQPNRNDNLFWGDWPPSYSWVFFLGNILFYEISQFEFWENVVINLIALHNGESLFELYEKSTRVFSISGSSQSKKKDQLESPLERIHENEQYSSIPRLFNILCEWCDYFGPNIMTIFWLLLVFFIISILIFCINIIALFGYFISIYWLNYKNPVFNFTFYSKKITPYLILMIPIITSIGLIFLKSILDDFPLPKHNQEYLIYFSNNTWRNPVKKKPKEYLNLFYHMAIPILIISIYVPFSNKIEILKNEFFKFMVHFIFSSIIFQIVNNINMNIDVSRETKESFWSFKLPLIIKNIIFFIYWKIIKQISIYFSTHSIDYFPFAIALTILAKNLFSVINSIPYSKNCIGFKLGPKEEMKRLPLGDYVTYNNDLAIGQSSSVSNNFWNNLFFIKNKYTLYEDMWHYNLINMILLSICTEYPIITSFILMLNSGLTIILLFSKILTDSTRPWLLIITLSHQLWKFIIDSSILFSISCFSSTPTSSNFKTSLFIVTFILNYVNINTSKSGKMIYLSENLVFYIFKLVPLFKYTRQAIEKNKMSLNKAINKVLRMRNPQIINNNDDGNLNLIFNKQKENGYSNIRTIEITSPLKELLEKFQGYWVLLRSNSDSLQEINAALGVSWFIRRAVDKLNPIVHYDVDTVRGIVSISTTLIMGLNNRTTLIINRTKNLGKNNLEEIENHRIEKFKMEEENDNLSLSHDEGGLYRQYSNKRKKSLEKYMVFEQPNTTLEWSEDRTNIILETRQNREGFKMIETRSIVPSYKLPFKVKGNDGKIIENRRQDILCYKIILKGGKRNFNNKNNLLVCCRYFIKTEIIKSKDSDSNSKESSGSKTKSDQSKSLISVNSLNEIQSKESVKPIFIGELNEFPLTVQQLIEDEDSIFKIVTDKRAELLEYTRKLVSEIDNGTQKWSLERNSNGMRVYKKEVDGQPFMSCGITSISLNCNIEPFKISSDNNEIENTNKICSIKDIVDYIWDSNNKMYYDPMVEKSDPMHYFRNDENICIFYQAFKGQWGVSGRDFVVICYRYKPDANESTNSDESQYEYILTQSIEWPIINSSYVRAKNYFATYVFRPEGENKVQAIYFNQVDLHTDISAWIIKRVILDQMNSLTMLRDILQKK</sequence>
<dbReference type="GO" id="GO:0005737">
    <property type="term" value="C:cytoplasm"/>
    <property type="evidence" value="ECO:0007669"/>
    <property type="project" value="UniProtKB-ARBA"/>
</dbReference>
<dbReference type="AlphaFoldDB" id="A0A0S4THH3"/>
<reference evidence="3" key="2">
    <citation type="submission" date="2015-08" db="EMBL/GenBank/DDBJ databases">
        <authorList>
            <person name="Babu N.S."/>
            <person name="Beckwith C.J."/>
            <person name="Beseler K.G."/>
            <person name="Brison A."/>
            <person name="Carone J.V."/>
            <person name="Caskin T.P."/>
            <person name="Diamond M."/>
            <person name="Durham M.E."/>
            <person name="Foxe J.M."/>
            <person name="Go M."/>
            <person name="Henderson B.A."/>
            <person name="Jones I.B."/>
            <person name="McGettigan J.A."/>
            <person name="Micheletti S.J."/>
            <person name="Nasrallah M.E."/>
            <person name="Ortiz D."/>
            <person name="Piller C.R."/>
            <person name="Privatt S.R."/>
            <person name="Schneider S.L."/>
            <person name="Sharp S."/>
            <person name="Smith T.C."/>
            <person name="Stanton J.D."/>
            <person name="Ullery H.E."/>
            <person name="Wilson R.J."/>
            <person name="Serrano M.G."/>
            <person name="Buck G."/>
            <person name="Lee V."/>
            <person name="Wang Y."/>
            <person name="Carvalho R."/>
            <person name="Voegtly L."/>
            <person name="Shi R."/>
            <person name="Duckworth R."/>
            <person name="Johnson A."/>
            <person name="Loviza R."/>
            <person name="Walstead R."/>
            <person name="Shah Z."/>
            <person name="Kiflezghi M."/>
            <person name="Wade K."/>
            <person name="Ball S.L."/>
            <person name="Bradley K.W."/>
            <person name="Asai D.J."/>
            <person name="Bowman C.A."/>
            <person name="Russell D.A."/>
            <person name="Pope W.H."/>
            <person name="Jacobs-Sera D."/>
            <person name="Hendrix R.W."/>
            <person name="Hatfull G.F."/>
        </authorList>
    </citation>
    <scope>NUCLEOTIDE SEQUENCE [LARGE SCALE GENOMIC DNA]</scope>
</reference>
<dbReference type="EMBL" id="LN877952">
    <property type="protein sequence ID" value="CUV06559.1"/>
    <property type="molecule type" value="Genomic_DNA"/>
</dbReference>
<feature type="domain" description="START" evidence="2">
    <location>
        <begin position="985"/>
        <end position="1188"/>
    </location>
</feature>
<feature type="transmembrane region" description="Helical" evidence="1">
    <location>
        <begin position="206"/>
        <end position="233"/>
    </location>
</feature>
<evidence type="ECO:0000313" key="3">
    <source>
        <dbReference type="EMBL" id="CUV06559.1"/>
    </source>
</evidence>
<proteinExistence type="predicted"/>
<feature type="transmembrane region" description="Helical" evidence="1">
    <location>
        <begin position="254"/>
        <end position="273"/>
    </location>
</feature>
<dbReference type="PANTHER" id="PTHR19308">
    <property type="entry name" value="PHOSPHATIDYLCHOLINE TRANSFER PROTEIN"/>
    <property type="match status" value="1"/>
</dbReference>
<keyword evidence="1" id="KW-0472">Membrane</keyword>
<dbReference type="VEuPathDB" id="CryptoDB:GY17_00000135"/>
<reference evidence="4 5" key="3">
    <citation type="submission" date="2017-10" db="EMBL/GenBank/DDBJ databases">
        <title>Consistent, comparative and evidence-based genome annotation and re-annotation for the closely-related species, Cryptosporidium parvum, C. hominis and C. tyzzeri.</title>
        <authorList>
            <person name="Baptista R.P."/>
            <person name="Li Y."/>
            <person name="Sateriale A."/>
            <person name="Striepen B."/>
            <person name="Kissinger J.C."/>
        </authorList>
    </citation>
    <scope>NUCLEOTIDE SEQUENCE [LARGE SCALE GENOMIC DNA]</scope>
    <source>
        <strain evidence="4">30976</strain>
    </source>
</reference>
<reference evidence="4 5" key="1">
    <citation type="submission" date="2014-11" db="EMBL/GenBank/DDBJ databases">
        <title>Comparative genomic analysis of Cryptosporidium hominis reveals occurrence of genetic recombination in virulent subtypes.</title>
        <authorList>
            <person name="Guo Y."/>
            <person name="Tang K."/>
            <person name="Frace M."/>
            <person name="Li N."/>
            <person name="Roellig D.M."/>
            <person name="Sammons S."/>
            <person name="Knipe K."/>
            <person name="Rowe L."/>
            <person name="Feng Y."/>
            <person name="Xiao L."/>
        </authorList>
    </citation>
    <scope>NUCLEOTIDE SEQUENCE [LARGE SCALE GENOMIC DNA]</scope>
    <source>
        <strain evidence="4">30976</strain>
    </source>
</reference>
<feature type="transmembrane region" description="Helical" evidence="1">
    <location>
        <begin position="340"/>
        <end position="357"/>
    </location>
</feature>
<keyword evidence="5" id="KW-1185">Reference proteome</keyword>
<feature type="transmembrane region" description="Helical" evidence="1">
    <location>
        <begin position="309"/>
        <end position="328"/>
    </location>
</feature>
<keyword evidence="1" id="KW-1133">Transmembrane helix</keyword>
<dbReference type="SUPFAM" id="SSF55961">
    <property type="entry name" value="Bet v1-like"/>
    <property type="match status" value="1"/>
</dbReference>
<evidence type="ECO:0000259" key="2">
    <source>
        <dbReference type="PROSITE" id="PS50848"/>
    </source>
</evidence>
<dbReference type="InterPro" id="IPR002913">
    <property type="entry name" value="START_lipid-bd_dom"/>
</dbReference>
<dbReference type="Pfam" id="PF01852">
    <property type="entry name" value="START"/>
    <property type="match status" value="1"/>
</dbReference>
<dbReference type="GO" id="GO:0008289">
    <property type="term" value="F:lipid binding"/>
    <property type="evidence" value="ECO:0007669"/>
    <property type="project" value="InterPro"/>
</dbReference>
<dbReference type="VEuPathDB" id="CryptoDB:CHUDEA6_1340"/>
<keyword evidence="1" id="KW-0812">Transmembrane</keyword>
<evidence type="ECO:0000256" key="1">
    <source>
        <dbReference type="SAM" id="Phobius"/>
    </source>
</evidence>
<evidence type="ECO:0000313" key="5">
    <source>
        <dbReference type="Proteomes" id="UP001429100"/>
    </source>
</evidence>
<accession>A0A0S4THH3</accession>
<dbReference type="PANTHER" id="PTHR19308:SF56">
    <property type="entry name" value="START DOMAIN-CONTAINING PROTEIN"/>
    <property type="match status" value="1"/>
</dbReference>